<accession>A0ABT0FGY8</accession>
<evidence type="ECO:0000256" key="1">
    <source>
        <dbReference type="ARBA" id="ARBA00000085"/>
    </source>
</evidence>
<evidence type="ECO:0000256" key="12">
    <source>
        <dbReference type="SAM" id="Phobius"/>
    </source>
</evidence>
<feature type="domain" description="Histidine kinase/HSP90-like ATPase" evidence="13">
    <location>
        <begin position="282"/>
        <end position="372"/>
    </location>
</feature>
<dbReference type="Pfam" id="PF02687">
    <property type="entry name" value="FtsX"/>
    <property type="match status" value="1"/>
</dbReference>
<feature type="region of interest" description="Disordered" evidence="11">
    <location>
        <begin position="351"/>
        <end position="381"/>
    </location>
</feature>
<dbReference type="EMBL" id="JAHWXN010000001">
    <property type="protein sequence ID" value="MCK2036944.1"/>
    <property type="molecule type" value="Genomic_DNA"/>
</dbReference>
<comment type="catalytic activity">
    <reaction evidence="1">
        <text>ATP + protein L-histidine = ADP + protein N-phospho-L-histidine.</text>
        <dbReference type="EC" id="2.7.13.3"/>
    </reaction>
</comment>
<evidence type="ECO:0000256" key="9">
    <source>
        <dbReference type="ARBA" id="ARBA00023012"/>
    </source>
</evidence>
<dbReference type="InterPro" id="IPR003838">
    <property type="entry name" value="ABC3_permease_C"/>
</dbReference>
<dbReference type="CDD" id="cd16917">
    <property type="entry name" value="HATPase_UhpB-NarQ-NarX-like"/>
    <property type="match status" value="1"/>
</dbReference>
<dbReference type="Gene3D" id="3.30.565.10">
    <property type="entry name" value="Histidine kinase-like ATPase, C-terminal domain"/>
    <property type="match status" value="1"/>
</dbReference>
<dbReference type="PANTHER" id="PTHR24421">
    <property type="entry name" value="NITRATE/NITRITE SENSOR PROTEIN NARX-RELATED"/>
    <property type="match status" value="1"/>
</dbReference>
<feature type="transmembrane region" description="Helical" evidence="12">
    <location>
        <begin position="187"/>
        <end position="206"/>
    </location>
</feature>
<keyword evidence="4" id="KW-1003">Cell membrane</keyword>
<feature type="compositionally biased region" description="Low complexity" evidence="11">
    <location>
        <begin position="351"/>
        <end position="363"/>
    </location>
</feature>
<dbReference type="EC" id="2.7.13.3" evidence="3"/>
<evidence type="ECO:0000259" key="13">
    <source>
        <dbReference type="Pfam" id="PF02518"/>
    </source>
</evidence>
<dbReference type="Proteomes" id="UP001300096">
    <property type="component" value="Unassembled WGS sequence"/>
</dbReference>
<feature type="transmembrane region" description="Helical" evidence="12">
    <location>
        <begin position="12"/>
        <end position="38"/>
    </location>
</feature>
<keyword evidence="8 12" id="KW-1133">Transmembrane helix</keyword>
<evidence type="ECO:0000256" key="8">
    <source>
        <dbReference type="ARBA" id="ARBA00022989"/>
    </source>
</evidence>
<dbReference type="SUPFAM" id="SSF55874">
    <property type="entry name" value="ATPase domain of HSP90 chaperone/DNA topoisomerase II/histidine kinase"/>
    <property type="match status" value="1"/>
</dbReference>
<sequence length="381" mass="39183">MLLRPPSGDASTLVLPVVASAMVGTVTYFAVALARLFWVAPDDGFGQYKILAAGLLAVLVVPAATVGTSAARLSVRRREDRLAVLRLLGASSGWVRGVTMIEASLLALVGAITGLLGYAALAPALTFIPVAGRSAPLAEIWLPVWGLCLLLVALTGVSTFSAAAGLRRVIVSPLGVRMRVNAPRLHRVRLLVGVAILVGGIILLQLPSASWGAVGITVAIVVVLVAVMAALNIVGPFLTGVVARRRLARVRNAEGLIAARSVLESPVIRVGTAIPDDPTLSTTIYRITQEALTNALRYAAGATRVDVRIESDGTAVSLTVTDDGHATAADAPPQGSGRGLQGIAERAAAFAGAASSGPLPAGGWRTTATLRLDDESETDPS</sequence>
<dbReference type="Pfam" id="PF02518">
    <property type="entry name" value="HATPase_c"/>
    <property type="match status" value="1"/>
</dbReference>
<gene>
    <name evidence="15" type="ORF">KZC51_12455</name>
</gene>
<evidence type="ECO:0000256" key="2">
    <source>
        <dbReference type="ARBA" id="ARBA00004651"/>
    </source>
</evidence>
<evidence type="ECO:0000256" key="7">
    <source>
        <dbReference type="ARBA" id="ARBA00022777"/>
    </source>
</evidence>
<dbReference type="InterPro" id="IPR036890">
    <property type="entry name" value="HATPase_C_sf"/>
</dbReference>
<evidence type="ECO:0000256" key="3">
    <source>
        <dbReference type="ARBA" id="ARBA00012438"/>
    </source>
</evidence>
<reference evidence="15 16" key="1">
    <citation type="submission" date="2021-06" db="EMBL/GenBank/DDBJ databases">
        <title>Genome-based taxonomic framework of Microbacterium strains isolated from marine environment, the description of four new species and reclassification of four preexisting species.</title>
        <authorList>
            <person name="Lee S.D."/>
            <person name="Kim S.-M."/>
            <person name="Byeon Y.-S."/>
            <person name="Yang H.L."/>
            <person name="Kim I.S."/>
        </authorList>
    </citation>
    <scope>NUCLEOTIDE SEQUENCE [LARGE SCALE GENOMIC DNA]</scope>
    <source>
        <strain evidence="15 16">SSW1-49</strain>
    </source>
</reference>
<feature type="domain" description="ABC3 transporter permease C-terminal" evidence="14">
    <location>
        <begin position="57"/>
        <end position="168"/>
    </location>
</feature>
<comment type="subcellular location">
    <subcellularLocation>
        <location evidence="2">Cell membrane</location>
        <topology evidence="2">Multi-pass membrane protein</topology>
    </subcellularLocation>
</comment>
<name>A0ABT0FGY8_9MICO</name>
<keyword evidence="7" id="KW-0418">Kinase</keyword>
<dbReference type="RefSeq" id="WP_247630271.1">
    <property type="nucleotide sequence ID" value="NZ_JAHWXN010000001.1"/>
</dbReference>
<organism evidence="15 16">
    <name type="scientific">Microbacterium croceum</name>
    <dbReference type="NCBI Taxonomy" id="2851645"/>
    <lineage>
        <taxon>Bacteria</taxon>
        <taxon>Bacillati</taxon>
        <taxon>Actinomycetota</taxon>
        <taxon>Actinomycetes</taxon>
        <taxon>Micrococcales</taxon>
        <taxon>Microbacteriaceae</taxon>
        <taxon>Microbacterium</taxon>
    </lineage>
</organism>
<keyword evidence="9" id="KW-0902">Two-component regulatory system</keyword>
<dbReference type="InterPro" id="IPR003594">
    <property type="entry name" value="HATPase_dom"/>
</dbReference>
<dbReference type="PANTHER" id="PTHR24421:SF10">
    <property type="entry name" value="NITRATE_NITRITE SENSOR PROTEIN NARQ"/>
    <property type="match status" value="1"/>
</dbReference>
<feature type="transmembrane region" description="Helical" evidence="12">
    <location>
        <begin position="140"/>
        <end position="166"/>
    </location>
</feature>
<proteinExistence type="predicted"/>
<keyword evidence="6 12" id="KW-0812">Transmembrane</keyword>
<evidence type="ECO:0000256" key="5">
    <source>
        <dbReference type="ARBA" id="ARBA00022679"/>
    </source>
</evidence>
<protein>
    <recommendedName>
        <fullName evidence="3">histidine kinase</fullName>
        <ecNumber evidence="3">2.7.13.3</ecNumber>
    </recommendedName>
</protein>
<comment type="caution">
    <text evidence="15">The sequence shown here is derived from an EMBL/GenBank/DDBJ whole genome shotgun (WGS) entry which is preliminary data.</text>
</comment>
<evidence type="ECO:0000256" key="10">
    <source>
        <dbReference type="ARBA" id="ARBA00023136"/>
    </source>
</evidence>
<evidence type="ECO:0000256" key="11">
    <source>
        <dbReference type="SAM" id="MobiDB-lite"/>
    </source>
</evidence>
<evidence type="ECO:0000256" key="6">
    <source>
        <dbReference type="ARBA" id="ARBA00022692"/>
    </source>
</evidence>
<feature type="transmembrane region" description="Helical" evidence="12">
    <location>
        <begin position="105"/>
        <end position="128"/>
    </location>
</feature>
<keyword evidence="16" id="KW-1185">Reference proteome</keyword>
<evidence type="ECO:0000313" key="15">
    <source>
        <dbReference type="EMBL" id="MCK2036944.1"/>
    </source>
</evidence>
<keyword evidence="5" id="KW-0808">Transferase</keyword>
<feature type="transmembrane region" description="Helical" evidence="12">
    <location>
        <begin position="50"/>
        <end position="71"/>
    </location>
</feature>
<evidence type="ECO:0000259" key="14">
    <source>
        <dbReference type="Pfam" id="PF02687"/>
    </source>
</evidence>
<evidence type="ECO:0000256" key="4">
    <source>
        <dbReference type="ARBA" id="ARBA00022475"/>
    </source>
</evidence>
<dbReference type="InterPro" id="IPR050482">
    <property type="entry name" value="Sensor_HK_TwoCompSys"/>
</dbReference>
<keyword evidence="10 12" id="KW-0472">Membrane</keyword>
<evidence type="ECO:0000313" key="16">
    <source>
        <dbReference type="Proteomes" id="UP001300096"/>
    </source>
</evidence>
<feature type="transmembrane region" description="Helical" evidence="12">
    <location>
        <begin position="212"/>
        <end position="242"/>
    </location>
</feature>